<dbReference type="AlphaFoldDB" id="A0A850P6F7"/>
<organism evidence="2 3">
    <name type="scientific">Komagataeibacter swingsii</name>
    <dbReference type="NCBI Taxonomy" id="215220"/>
    <lineage>
        <taxon>Bacteria</taxon>
        <taxon>Pseudomonadati</taxon>
        <taxon>Pseudomonadota</taxon>
        <taxon>Alphaproteobacteria</taxon>
        <taxon>Acetobacterales</taxon>
        <taxon>Acetobacteraceae</taxon>
        <taxon>Komagataeibacter</taxon>
    </lineage>
</organism>
<dbReference type="RefSeq" id="WP_176644105.1">
    <property type="nucleotide sequence ID" value="NZ_JABXXS010000085.1"/>
</dbReference>
<dbReference type="Proteomes" id="UP000522590">
    <property type="component" value="Unassembled WGS sequence"/>
</dbReference>
<evidence type="ECO:0000313" key="3">
    <source>
        <dbReference type="Proteomes" id="UP000522590"/>
    </source>
</evidence>
<protein>
    <recommendedName>
        <fullName evidence="1">DUF7834 domain-containing protein</fullName>
    </recommendedName>
</protein>
<dbReference type="Pfam" id="PF25202">
    <property type="entry name" value="DUF7834"/>
    <property type="match status" value="1"/>
</dbReference>
<dbReference type="EMBL" id="JABXXS010000085">
    <property type="protein sequence ID" value="NVN38613.1"/>
    <property type="molecule type" value="Genomic_DNA"/>
</dbReference>
<proteinExistence type="predicted"/>
<feature type="domain" description="DUF7834" evidence="1">
    <location>
        <begin position="7"/>
        <end position="143"/>
    </location>
</feature>
<accession>A0A850P6F7</accession>
<evidence type="ECO:0000259" key="1">
    <source>
        <dbReference type="Pfam" id="PF25202"/>
    </source>
</evidence>
<reference evidence="2 3" key="1">
    <citation type="submission" date="2020-06" db="EMBL/GenBank/DDBJ databases">
        <title>Description of novel acetic acid bacteria.</title>
        <authorList>
            <person name="Sombolestani A."/>
        </authorList>
    </citation>
    <scope>NUCLEOTIDE SEQUENCE [LARGE SCALE GENOMIC DNA]</scope>
    <source>
        <strain evidence="2 3">LMG 25</strain>
    </source>
</reference>
<dbReference type="InterPro" id="IPR057156">
    <property type="entry name" value="DUF7834"/>
</dbReference>
<sequence length="197" mass="22303">MPECGYAMRQPLNSGINTINYLLYFCTLHHDLFPRENPDGGAVAENAHEQLEATIRNAAESRYLRALYETAMLLYASRFGKRNLAEARLWLLRFVFSLRLTKLRVSEQGVQKLCLDHRLLDHIASSFNHAQLMQYLRAYTYDIDTDGLDGGGVRARYVRSVYGVMGQPCPEKEQLKNGFDAGLIKHFGKLTASGRAA</sequence>
<gene>
    <name evidence="2" type="ORF">HUK81_17215</name>
</gene>
<comment type="caution">
    <text evidence="2">The sequence shown here is derived from an EMBL/GenBank/DDBJ whole genome shotgun (WGS) entry which is preliminary data.</text>
</comment>
<name>A0A850P6F7_9PROT</name>
<evidence type="ECO:0000313" key="2">
    <source>
        <dbReference type="EMBL" id="NVN38613.1"/>
    </source>
</evidence>